<comment type="caution">
    <text evidence="2">The sequence shown here is derived from an EMBL/GenBank/DDBJ whole genome shotgun (WGS) entry which is preliminary data.</text>
</comment>
<dbReference type="HOGENOM" id="CLU_052989_0_0_1"/>
<feature type="signal peptide" evidence="1">
    <location>
        <begin position="1"/>
        <end position="17"/>
    </location>
</feature>
<reference evidence="2 3" key="1">
    <citation type="submission" date="2014-02" db="EMBL/GenBank/DDBJ databases">
        <title>The genome sequence of the entomopathogenic fungus Metarhizium robertsii ARSEF 2575.</title>
        <authorList>
            <person name="Giuliano Garisto Donzelli B."/>
            <person name="Roe B.A."/>
            <person name="Macmil S.L."/>
            <person name="Krasnoff S.B."/>
            <person name="Gibson D.M."/>
        </authorList>
    </citation>
    <scope>NUCLEOTIDE SEQUENCE [LARGE SCALE GENOMIC DNA]</scope>
    <source>
        <strain evidence="2 3">ARSEF 2575</strain>
    </source>
</reference>
<dbReference type="eggNOG" id="ENOG502S00D">
    <property type="taxonomic scope" value="Eukaryota"/>
</dbReference>
<evidence type="ECO:0000313" key="3">
    <source>
        <dbReference type="Proteomes" id="UP000030151"/>
    </source>
</evidence>
<dbReference type="EMBL" id="JELW01000019">
    <property type="protein sequence ID" value="EXU99448.1"/>
    <property type="molecule type" value="Genomic_DNA"/>
</dbReference>
<dbReference type="AlphaFoldDB" id="A0A014PPK3"/>
<proteinExistence type="predicted"/>
<gene>
    <name evidence="2" type="ORF">X797_007584</name>
</gene>
<dbReference type="SUPFAM" id="SSF63829">
    <property type="entry name" value="Calcium-dependent phosphotriesterase"/>
    <property type="match status" value="1"/>
</dbReference>
<dbReference type="PANTHER" id="PTHR42060:SF1">
    <property type="entry name" value="NHL REPEAT-CONTAINING PROTEIN"/>
    <property type="match status" value="1"/>
</dbReference>
<dbReference type="OrthoDB" id="9977941at2759"/>
<sequence>MHFSTVLSTYFAAGVLATSPQIRTLGQLANGTWLENILVRPNGAILATQLLSQSNIWTVKRPESRHTCLKLVTSLPDSNAAVGITQVNDIGGLETYVVFGGNFTDGESPHAGEYQAFTLQFLDKHSDKFKLKKIAALGPSSVSANGIISSQEYPGVVFVADSFTGLIGRLDVSTGHFQQGVWAHEELKAPPGFRTGVNGVKIFESHLYWTNSDLIAVYKVPLTKSGWAVPNAVPQLVANLSSVATIVDDFVIDRQGNIYSATNLDNTVIFSDVKTGESKIVAGGLKDFILQGVGALAIGRESRGEIVLYGATSGGLERPIDGKTEGAKVSSIILKTRK</sequence>
<dbReference type="Proteomes" id="UP000030151">
    <property type="component" value="Unassembled WGS sequence"/>
</dbReference>
<name>A0A014PPK3_9HYPO</name>
<organism evidence="2 3">
    <name type="scientific">Metarhizium robertsii</name>
    <dbReference type="NCBI Taxonomy" id="568076"/>
    <lineage>
        <taxon>Eukaryota</taxon>
        <taxon>Fungi</taxon>
        <taxon>Dikarya</taxon>
        <taxon>Ascomycota</taxon>
        <taxon>Pezizomycotina</taxon>
        <taxon>Sordariomycetes</taxon>
        <taxon>Hypocreomycetidae</taxon>
        <taxon>Hypocreales</taxon>
        <taxon>Clavicipitaceae</taxon>
        <taxon>Metarhizium</taxon>
    </lineage>
</organism>
<keyword evidence="1" id="KW-0732">Signal</keyword>
<dbReference type="PANTHER" id="PTHR42060">
    <property type="entry name" value="NHL REPEAT-CONTAINING PROTEIN-RELATED"/>
    <property type="match status" value="1"/>
</dbReference>
<evidence type="ECO:0000313" key="2">
    <source>
        <dbReference type="EMBL" id="EXU99448.1"/>
    </source>
</evidence>
<dbReference type="InterPro" id="IPR052998">
    <property type="entry name" value="Hetero-Diels-Alderase-like"/>
</dbReference>
<dbReference type="InterPro" id="IPR011042">
    <property type="entry name" value="6-blade_b-propeller_TolB-like"/>
</dbReference>
<evidence type="ECO:0008006" key="4">
    <source>
        <dbReference type="Google" id="ProtNLM"/>
    </source>
</evidence>
<evidence type="ECO:0000256" key="1">
    <source>
        <dbReference type="SAM" id="SignalP"/>
    </source>
</evidence>
<protein>
    <recommendedName>
        <fullName evidence="4">Quinoprotein amine dehydrogenase beta chain-like protein</fullName>
    </recommendedName>
</protein>
<dbReference type="Gene3D" id="2.120.10.30">
    <property type="entry name" value="TolB, C-terminal domain"/>
    <property type="match status" value="1"/>
</dbReference>
<feature type="chain" id="PRO_5001474514" description="Quinoprotein amine dehydrogenase beta chain-like protein" evidence="1">
    <location>
        <begin position="18"/>
        <end position="338"/>
    </location>
</feature>
<accession>A0A014PPK3</accession>